<dbReference type="EMBL" id="CP040896">
    <property type="protein sequence ID" value="QDA61293.1"/>
    <property type="molecule type" value="Genomic_DNA"/>
</dbReference>
<dbReference type="RefSeq" id="WP_139516467.1">
    <property type="nucleotide sequence ID" value="NZ_CP040896.1"/>
</dbReference>
<feature type="transmembrane region" description="Helical" evidence="1">
    <location>
        <begin position="88"/>
        <end position="110"/>
    </location>
</feature>
<sequence>MIIYGSNSSHLLTKPIPEITCEACGTAESLRISVFGRYAHIYWIPLLPVGKLGASECSNCRFVSRHNQMPPTLKAEFVALKKQAKTPVWHYAGLAIIALITLSSFVMSGFNSQEDKKLIAAPRVGDLYHVRGEQGNYSLLKVVEVNGNIIMLQANSYQTTNSSNVSELNKPENYDEPPFDLTRFDLEAMLQKEEIVDVERPSL</sequence>
<dbReference type="Proteomes" id="UP000305398">
    <property type="component" value="Chromosome"/>
</dbReference>
<evidence type="ECO:0000313" key="2">
    <source>
        <dbReference type="EMBL" id="QDA61293.1"/>
    </source>
</evidence>
<keyword evidence="1" id="KW-0812">Transmembrane</keyword>
<keyword evidence="1" id="KW-0472">Membrane</keyword>
<name>A0A5B8A3U0_9BACT</name>
<keyword evidence="1" id="KW-1133">Transmembrane helix</keyword>
<keyword evidence="3" id="KW-1185">Reference proteome</keyword>
<dbReference type="AlphaFoldDB" id="A0A5B8A3U0"/>
<accession>A0A5B8A3U0</accession>
<reference evidence="2 3" key="1">
    <citation type="submission" date="2019-06" db="EMBL/GenBank/DDBJ databases">
        <authorList>
            <person name="Srinivasan S."/>
        </authorList>
    </citation>
    <scope>NUCLEOTIDE SEQUENCE [LARGE SCALE GENOMIC DNA]</scope>
    <source>
        <strain evidence="2 3">17J68-5</strain>
    </source>
</reference>
<organism evidence="2 3">
    <name type="scientific">Hymenobacter jejuensis</name>
    <dbReference type="NCBI Taxonomy" id="2502781"/>
    <lineage>
        <taxon>Bacteria</taxon>
        <taxon>Pseudomonadati</taxon>
        <taxon>Bacteroidota</taxon>
        <taxon>Cytophagia</taxon>
        <taxon>Cytophagales</taxon>
        <taxon>Hymenobacteraceae</taxon>
        <taxon>Hymenobacter</taxon>
    </lineage>
</organism>
<evidence type="ECO:0008006" key="4">
    <source>
        <dbReference type="Google" id="ProtNLM"/>
    </source>
</evidence>
<proteinExistence type="predicted"/>
<dbReference type="OrthoDB" id="766141at2"/>
<evidence type="ECO:0000256" key="1">
    <source>
        <dbReference type="SAM" id="Phobius"/>
    </source>
</evidence>
<dbReference type="KEGG" id="hyj:FHG12_14860"/>
<protein>
    <recommendedName>
        <fullName evidence="4">Zinc-ribbon domain-containing protein</fullName>
    </recommendedName>
</protein>
<evidence type="ECO:0000313" key="3">
    <source>
        <dbReference type="Proteomes" id="UP000305398"/>
    </source>
</evidence>
<gene>
    <name evidence="2" type="ORF">FHG12_14860</name>
</gene>